<proteinExistence type="predicted"/>
<comment type="caution">
    <text evidence="2">The sequence shown here is derived from an EMBL/GenBank/DDBJ whole genome shotgun (WGS) entry which is preliminary data.</text>
</comment>
<evidence type="ECO:0008006" key="4">
    <source>
        <dbReference type="Google" id="ProtNLM"/>
    </source>
</evidence>
<dbReference type="AlphaFoldDB" id="A0AAV4P887"/>
<protein>
    <recommendedName>
        <fullName evidence="4">G-protein coupled receptors family 1 profile domain-containing protein</fullName>
    </recommendedName>
</protein>
<dbReference type="EMBL" id="BPLR01021668">
    <property type="protein sequence ID" value="GIX92223.1"/>
    <property type="molecule type" value="Genomic_DNA"/>
</dbReference>
<evidence type="ECO:0000256" key="1">
    <source>
        <dbReference type="SAM" id="Phobius"/>
    </source>
</evidence>
<name>A0AAV4P887_CAEEX</name>
<reference evidence="2 3" key="1">
    <citation type="submission" date="2021-06" db="EMBL/GenBank/DDBJ databases">
        <title>Caerostris extrusa draft genome.</title>
        <authorList>
            <person name="Kono N."/>
            <person name="Arakawa K."/>
        </authorList>
    </citation>
    <scope>NUCLEOTIDE SEQUENCE [LARGE SCALE GENOMIC DNA]</scope>
</reference>
<feature type="transmembrane region" description="Helical" evidence="1">
    <location>
        <begin position="57"/>
        <end position="80"/>
    </location>
</feature>
<evidence type="ECO:0000313" key="2">
    <source>
        <dbReference type="EMBL" id="GIX92223.1"/>
    </source>
</evidence>
<organism evidence="2 3">
    <name type="scientific">Caerostris extrusa</name>
    <name type="common">Bark spider</name>
    <name type="synonym">Caerostris bankana</name>
    <dbReference type="NCBI Taxonomy" id="172846"/>
    <lineage>
        <taxon>Eukaryota</taxon>
        <taxon>Metazoa</taxon>
        <taxon>Ecdysozoa</taxon>
        <taxon>Arthropoda</taxon>
        <taxon>Chelicerata</taxon>
        <taxon>Arachnida</taxon>
        <taxon>Araneae</taxon>
        <taxon>Araneomorphae</taxon>
        <taxon>Entelegynae</taxon>
        <taxon>Araneoidea</taxon>
        <taxon>Araneidae</taxon>
        <taxon>Caerostris</taxon>
    </lineage>
</organism>
<sequence length="113" mass="12777">MQMVSSISFMGNPYIIIISSFATLALSAPEVFLQILSNASEEHHLVCPVRFPSLSVAYLAECLATLFSFLFLSFLFILFLRDSFICTVLFREVHTVAPPQQQAVAWVSKTKRW</sequence>
<dbReference type="Proteomes" id="UP001054945">
    <property type="component" value="Unassembled WGS sequence"/>
</dbReference>
<evidence type="ECO:0000313" key="3">
    <source>
        <dbReference type="Proteomes" id="UP001054945"/>
    </source>
</evidence>
<keyword evidence="1" id="KW-0812">Transmembrane</keyword>
<gene>
    <name evidence="2" type="ORF">CEXT_19131</name>
</gene>
<keyword evidence="1" id="KW-1133">Transmembrane helix</keyword>
<keyword evidence="1" id="KW-0472">Membrane</keyword>
<keyword evidence="3" id="KW-1185">Reference proteome</keyword>
<accession>A0AAV4P887</accession>